<dbReference type="Gene3D" id="3.10.110.10">
    <property type="entry name" value="Ubiquitin Conjugating Enzyme"/>
    <property type="match status" value="1"/>
</dbReference>
<comment type="caution">
    <text evidence="17">The sequence shown here is derived from an EMBL/GenBank/DDBJ whole genome shotgun (WGS) entry which is preliminary data.</text>
</comment>
<keyword evidence="8" id="KW-0808">Transferase</keyword>
<dbReference type="Proteomes" id="UP000663852">
    <property type="component" value="Unassembled WGS sequence"/>
</dbReference>
<dbReference type="GO" id="GO:0052689">
    <property type="term" value="F:carboxylic ester hydrolase activity"/>
    <property type="evidence" value="ECO:0007669"/>
    <property type="project" value="UniProtKB-KW"/>
</dbReference>
<evidence type="ECO:0000256" key="5">
    <source>
        <dbReference type="ARBA" id="ARBA00012486"/>
    </source>
</evidence>
<evidence type="ECO:0000256" key="1">
    <source>
        <dbReference type="ARBA" id="ARBA00000485"/>
    </source>
</evidence>
<keyword evidence="7" id="KW-0719">Serine esterase</keyword>
<dbReference type="OrthoDB" id="420518at2759"/>
<dbReference type="Gene3D" id="3.40.50.1820">
    <property type="entry name" value="alpha/beta hydrolase"/>
    <property type="match status" value="1"/>
</dbReference>
<evidence type="ECO:0000313" key="18">
    <source>
        <dbReference type="EMBL" id="CAF1233307.1"/>
    </source>
</evidence>
<dbReference type="Proteomes" id="UP000663828">
    <property type="component" value="Unassembled WGS sequence"/>
</dbReference>
<evidence type="ECO:0000313" key="19">
    <source>
        <dbReference type="Proteomes" id="UP000663828"/>
    </source>
</evidence>
<dbReference type="GO" id="GO:0046294">
    <property type="term" value="P:formaldehyde catabolic process"/>
    <property type="evidence" value="ECO:0007669"/>
    <property type="project" value="InterPro"/>
</dbReference>
<evidence type="ECO:0000256" key="6">
    <source>
        <dbReference type="ARBA" id="ARBA00016774"/>
    </source>
</evidence>
<keyword evidence="10" id="KW-0378">Hydrolase</keyword>
<dbReference type="EMBL" id="CAJNOJ010000168">
    <property type="protein sequence ID" value="CAF1233307.1"/>
    <property type="molecule type" value="Genomic_DNA"/>
</dbReference>
<comment type="catalytic activity">
    <reaction evidence="1">
        <text>S-ubiquitinyl-[E1 ubiquitin-activating enzyme]-L-cysteine + [E2 ubiquitin-conjugating enzyme]-L-cysteine = [E1 ubiquitin-activating enzyme]-L-cysteine + S-ubiquitinyl-[E2 ubiquitin-conjugating enzyme]-L-cysteine.</text>
        <dbReference type="EC" id="2.3.2.23"/>
    </reaction>
</comment>
<evidence type="ECO:0000259" key="16">
    <source>
        <dbReference type="PROSITE" id="PS50127"/>
    </source>
</evidence>
<feature type="active site" description="Glycyl thioester intermediate" evidence="15">
    <location>
        <position position="91"/>
    </location>
</feature>
<dbReference type="InterPro" id="IPR023313">
    <property type="entry name" value="UBQ-conjugating_AS"/>
</dbReference>
<dbReference type="PANTHER" id="PTHR10061:SF0">
    <property type="entry name" value="S-FORMYLGLUTATHIONE HYDROLASE"/>
    <property type="match status" value="1"/>
</dbReference>
<evidence type="ECO:0000256" key="2">
    <source>
        <dbReference type="ARBA" id="ARBA00002608"/>
    </source>
</evidence>
<dbReference type="EC" id="2.3.2.25" evidence="13"/>
<dbReference type="GO" id="GO:0018738">
    <property type="term" value="F:S-formylglutathione hydrolase activity"/>
    <property type="evidence" value="ECO:0007669"/>
    <property type="project" value="UniProtKB-EC"/>
</dbReference>
<dbReference type="SUPFAM" id="SSF53474">
    <property type="entry name" value="alpha/beta-Hydrolases"/>
    <property type="match status" value="1"/>
</dbReference>
<dbReference type="EMBL" id="CAJNOR010000108">
    <property type="protein sequence ID" value="CAF0800144.1"/>
    <property type="molecule type" value="Genomic_DNA"/>
</dbReference>
<evidence type="ECO:0000256" key="12">
    <source>
        <dbReference type="ARBA" id="ARBA00035805"/>
    </source>
</evidence>
<evidence type="ECO:0000256" key="11">
    <source>
        <dbReference type="ARBA" id="ARBA00032082"/>
    </source>
</evidence>
<protein>
    <recommendedName>
        <fullName evidence="6">S-formylglutathione hydrolase</fullName>
        <ecNumber evidence="5">2.3.2.23</ecNumber>
        <ecNumber evidence="13">2.3.2.25</ecNumber>
        <ecNumber evidence="4">3.1.2.12</ecNumber>
    </recommendedName>
    <alternativeName>
        <fullName evidence="11">Esterase D</fullName>
    </alternativeName>
    <alternativeName>
        <fullName evidence="14">N-terminal E2 ubiquitin-conjugating enzyme</fullName>
    </alternativeName>
</protein>
<evidence type="ECO:0000256" key="14">
    <source>
        <dbReference type="ARBA" id="ARBA00042168"/>
    </source>
</evidence>
<accession>A0A813SQ38</accession>
<dbReference type="InterPro" id="IPR000608">
    <property type="entry name" value="UBC"/>
</dbReference>
<dbReference type="PANTHER" id="PTHR10061">
    <property type="entry name" value="S-FORMYLGLUTATHIONE HYDROLASE"/>
    <property type="match status" value="1"/>
</dbReference>
<feature type="domain" description="UBC core" evidence="16">
    <location>
        <begin position="5"/>
        <end position="155"/>
    </location>
</feature>
<dbReference type="GO" id="GO:0005829">
    <property type="term" value="C:cytosol"/>
    <property type="evidence" value="ECO:0007669"/>
    <property type="project" value="TreeGrafter"/>
</dbReference>
<comment type="function">
    <text evidence="2">Serine hydrolase involved in the detoxification of formaldehyde.</text>
</comment>
<evidence type="ECO:0000256" key="15">
    <source>
        <dbReference type="PROSITE-ProRule" id="PRU10133"/>
    </source>
</evidence>
<dbReference type="PROSITE" id="PS00183">
    <property type="entry name" value="UBC_1"/>
    <property type="match status" value="1"/>
</dbReference>
<dbReference type="AlphaFoldDB" id="A0A813SQ38"/>
<evidence type="ECO:0000256" key="13">
    <source>
        <dbReference type="ARBA" id="ARBA00039075"/>
    </source>
</evidence>
<sequence>MSFDLVRKRLTKELKLLTENPTPGIRVVDDGSDMRKIRIDIEGAPGTLYDGEKFQLLFKFSDQYPFDSPQVTFIGSNIPLHPHIYSNGHICLSILTDDWSPALSINAVCLSILSMLSSCKDKSRPPDNDWYVRTASNDPKKTRWWYHDDAMTSELILEQSIKSFDGYQCVFSHDSFTVDCQMKFGIYLPNRADHESLPLLIFLSNSECNEQSFILKSGVQCLASKYGFIVANPDTTPRGCNSENEGEGFCIDATESPWDKNYQMFSYINDEFYDLVLSHFNVDIDRIGILGHGVGGHGALISYFKRPGQYKSISALAPLCNPTKCQNGRQTFVKFLGENETLWKDYDVCELVQTYQGPMPHSPLLIDQISDNYSSTNEFIHGCTIATFPVRLREQTDYDDNYYFIMTFLDDHFKYHQNEFEH</sequence>
<dbReference type="FunFam" id="3.10.110.10:FF:000022">
    <property type="entry name" value="Ubiquitin-conjugating enzyme E2 W"/>
    <property type="match status" value="1"/>
</dbReference>
<evidence type="ECO:0000256" key="3">
    <source>
        <dbReference type="ARBA" id="ARBA00005622"/>
    </source>
</evidence>
<proteinExistence type="inferred from homology"/>
<evidence type="ECO:0000313" key="17">
    <source>
        <dbReference type="EMBL" id="CAF0800144.1"/>
    </source>
</evidence>
<dbReference type="CDD" id="cd23808">
    <property type="entry name" value="UBCc_UBE2W"/>
    <property type="match status" value="1"/>
</dbReference>
<dbReference type="GO" id="GO:0061631">
    <property type="term" value="F:ubiquitin conjugating enzyme activity"/>
    <property type="evidence" value="ECO:0007669"/>
    <property type="project" value="UniProtKB-EC"/>
</dbReference>
<keyword evidence="19" id="KW-1185">Reference proteome</keyword>
<name>A0A813SQ38_ADIRI</name>
<evidence type="ECO:0000256" key="4">
    <source>
        <dbReference type="ARBA" id="ARBA00012479"/>
    </source>
</evidence>
<dbReference type="GO" id="GO:0016567">
    <property type="term" value="P:protein ubiquitination"/>
    <property type="evidence" value="ECO:0007669"/>
    <property type="project" value="UniProtKB-ARBA"/>
</dbReference>
<dbReference type="InterPro" id="IPR000801">
    <property type="entry name" value="Esterase-like"/>
</dbReference>
<comment type="similarity">
    <text evidence="3">Belongs to the esterase D family.</text>
</comment>
<keyword evidence="9" id="KW-0833">Ubl conjugation pathway</keyword>
<evidence type="ECO:0000256" key="10">
    <source>
        <dbReference type="ARBA" id="ARBA00022801"/>
    </source>
</evidence>
<dbReference type="EC" id="3.1.2.12" evidence="4"/>
<dbReference type="SMART" id="SM00212">
    <property type="entry name" value="UBCc"/>
    <property type="match status" value="1"/>
</dbReference>
<evidence type="ECO:0000256" key="8">
    <source>
        <dbReference type="ARBA" id="ARBA00022679"/>
    </source>
</evidence>
<evidence type="ECO:0000256" key="7">
    <source>
        <dbReference type="ARBA" id="ARBA00022487"/>
    </source>
</evidence>
<dbReference type="PROSITE" id="PS50127">
    <property type="entry name" value="UBC_2"/>
    <property type="match status" value="1"/>
</dbReference>
<dbReference type="Pfam" id="PF00179">
    <property type="entry name" value="UQ_con"/>
    <property type="match status" value="1"/>
</dbReference>
<dbReference type="SUPFAM" id="SSF54495">
    <property type="entry name" value="UBC-like"/>
    <property type="match status" value="1"/>
</dbReference>
<dbReference type="InterPro" id="IPR014186">
    <property type="entry name" value="S-formylglutathione_hydrol"/>
</dbReference>
<reference evidence="17" key="1">
    <citation type="submission" date="2021-02" db="EMBL/GenBank/DDBJ databases">
        <authorList>
            <person name="Nowell W R."/>
        </authorList>
    </citation>
    <scope>NUCLEOTIDE SEQUENCE</scope>
</reference>
<dbReference type="Pfam" id="PF00756">
    <property type="entry name" value="Esterase"/>
    <property type="match status" value="1"/>
</dbReference>
<comment type="catalytic activity">
    <reaction evidence="12">
        <text>S-ubiquitinyl-[E1 ubiquitin-activating enzyme]-L-cysteine + [acceptor protein]-N-terminal-amino acid = [E1 ubiquitin-activating enzyme]-L-cysteine + N-terminal-ubiquitinyl-[acceptor protein].</text>
        <dbReference type="EC" id="2.3.2.25"/>
    </reaction>
</comment>
<evidence type="ECO:0000256" key="9">
    <source>
        <dbReference type="ARBA" id="ARBA00022786"/>
    </source>
</evidence>
<gene>
    <name evidence="18" type="ORF">EDS130_LOCUS27051</name>
    <name evidence="17" type="ORF">XAT740_LOCUS2934</name>
</gene>
<dbReference type="InterPro" id="IPR029058">
    <property type="entry name" value="AB_hydrolase_fold"/>
</dbReference>
<dbReference type="EC" id="2.3.2.23" evidence="5"/>
<dbReference type="InterPro" id="IPR016135">
    <property type="entry name" value="UBQ-conjugating_enzyme/RWD"/>
</dbReference>
<organism evidence="17 19">
    <name type="scientific">Adineta ricciae</name>
    <name type="common">Rotifer</name>
    <dbReference type="NCBI Taxonomy" id="249248"/>
    <lineage>
        <taxon>Eukaryota</taxon>
        <taxon>Metazoa</taxon>
        <taxon>Spiralia</taxon>
        <taxon>Gnathifera</taxon>
        <taxon>Rotifera</taxon>
        <taxon>Eurotatoria</taxon>
        <taxon>Bdelloidea</taxon>
        <taxon>Adinetida</taxon>
        <taxon>Adinetidae</taxon>
        <taxon>Adineta</taxon>
    </lineage>
</organism>